<gene>
    <name evidence="1" type="ORF">EAH81_27450</name>
</gene>
<proteinExistence type="predicted"/>
<keyword evidence="2" id="KW-1185">Reference proteome</keyword>
<dbReference type="OrthoDB" id="1359970at2"/>
<evidence type="ECO:0000313" key="1">
    <source>
        <dbReference type="EMBL" id="TPG29772.1"/>
    </source>
</evidence>
<accession>A0A502DZA0</accession>
<evidence type="ECO:0008006" key="3">
    <source>
        <dbReference type="Google" id="ProtNLM"/>
    </source>
</evidence>
<organism evidence="1 2">
    <name type="scientific">Flavobacterium pectinovorum</name>
    <dbReference type="NCBI Taxonomy" id="29533"/>
    <lineage>
        <taxon>Bacteria</taxon>
        <taxon>Pseudomonadati</taxon>
        <taxon>Bacteroidota</taxon>
        <taxon>Flavobacteriia</taxon>
        <taxon>Flavobacteriales</taxon>
        <taxon>Flavobacteriaceae</taxon>
        <taxon>Flavobacterium</taxon>
    </lineage>
</organism>
<dbReference type="EMBL" id="RCZH01000034">
    <property type="protein sequence ID" value="TPG29772.1"/>
    <property type="molecule type" value="Genomic_DNA"/>
</dbReference>
<reference evidence="1 2" key="1">
    <citation type="journal article" date="2019" name="Environ. Microbiol.">
        <title>Species interactions and distinct microbial communities in high Arctic permafrost affected cryosols are associated with the CH4 and CO2 gas fluxes.</title>
        <authorList>
            <person name="Altshuler I."/>
            <person name="Hamel J."/>
            <person name="Turney S."/>
            <person name="Magnuson E."/>
            <person name="Levesque R."/>
            <person name="Greer C."/>
            <person name="Whyte L.G."/>
        </authorList>
    </citation>
    <scope>NUCLEOTIDE SEQUENCE [LARGE SCALE GENOMIC DNA]</scope>
    <source>
        <strain evidence="1 2">42</strain>
    </source>
</reference>
<dbReference type="RefSeq" id="WP_140512080.1">
    <property type="nucleotide sequence ID" value="NZ_RCZH01000034.1"/>
</dbReference>
<sequence length="133" mass="16212">MRFSITSDTNYETKVSDQVTTQFPAREVEDWLYFKNYGDDLVEIFIVLMCRSPEYNFKQRIRMDRKNKILYIDLMLDYHYFVSNINQDDRINNVANKIINEIPPIIKKYKLKDFNVDLFMKDLKDYLKKISWL</sequence>
<name>A0A502DZA0_9FLAO</name>
<evidence type="ECO:0000313" key="2">
    <source>
        <dbReference type="Proteomes" id="UP000319700"/>
    </source>
</evidence>
<comment type="caution">
    <text evidence="1">The sequence shown here is derived from an EMBL/GenBank/DDBJ whole genome shotgun (WGS) entry which is preliminary data.</text>
</comment>
<dbReference type="AlphaFoldDB" id="A0A502DZA0"/>
<dbReference type="Proteomes" id="UP000319700">
    <property type="component" value="Unassembled WGS sequence"/>
</dbReference>
<protein>
    <recommendedName>
        <fullName evidence="3">Immunity protein 44</fullName>
    </recommendedName>
</protein>